<dbReference type="GO" id="GO:0009277">
    <property type="term" value="C:fungal-type cell wall"/>
    <property type="evidence" value="ECO:0007669"/>
    <property type="project" value="TreeGrafter"/>
</dbReference>
<dbReference type="InterPro" id="IPR029033">
    <property type="entry name" value="His_PPase_superfam"/>
</dbReference>
<dbReference type="PIRSF" id="PIRSF000894">
    <property type="entry name" value="Acid_phosphatase"/>
    <property type="match status" value="1"/>
</dbReference>
<dbReference type="EMBL" id="ML978133">
    <property type="protein sequence ID" value="KAF2094679.1"/>
    <property type="molecule type" value="Genomic_DNA"/>
</dbReference>
<keyword evidence="4" id="KW-1015">Disulfide bond</keyword>
<organism evidence="6 7">
    <name type="scientific">Rhizodiscina lignyota</name>
    <dbReference type="NCBI Taxonomy" id="1504668"/>
    <lineage>
        <taxon>Eukaryota</taxon>
        <taxon>Fungi</taxon>
        <taxon>Dikarya</taxon>
        <taxon>Ascomycota</taxon>
        <taxon>Pezizomycotina</taxon>
        <taxon>Dothideomycetes</taxon>
        <taxon>Pleosporomycetidae</taxon>
        <taxon>Aulographales</taxon>
        <taxon>Rhizodiscinaceae</taxon>
        <taxon>Rhizodiscina</taxon>
    </lineage>
</organism>
<dbReference type="AlphaFoldDB" id="A0A9P4I6B2"/>
<feature type="disulfide bond" evidence="4">
    <location>
        <begin position="413"/>
        <end position="421"/>
    </location>
</feature>
<dbReference type="CDD" id="cd07061">
    <property type="entry name" value="HP_HAP_like"/>
    <property type="match status" value="1"/>
</dbReference>
<keyword evidence="1" id="KW-0378">Hydrolase</keyword>
<dbReference type="SUPFAM" id="SSF53254">
    <property type="entry name" value="Phosphoglycerate mutase-like"/>
    <property type="match status" value="1"/>
</dbReference>
<dbReference type="OrthoDB" id="6509975at2759"/>
<evidence type="ECO:0000256" key="2">
    <source>
        <dbReference type="ARBA" id="ARBA00023180"/>
    </source>
</evidence>
<keyword evidence="2" id="KW-0325">Glycoprotein</keyword>
<evidence type="ECO:0000256" key="3">
    <source>
        <dbReference type="PIRSR" id="PIRSR000894-1"/>
    </source>
</evidence>
<dbReference type="InterPro" id="IPR016274">
    <property type="entry name" value="Histidine_acid_Pase_euk"/>
</dbReference>
<proteinExistence type="predicted"/>
<dbReference type="GO" id="GO:0003993">
    <property type="term" value="F:acid phosphatase activity"/>
    <property type="evidence" value="ECO:0007669"/>
    <property type="project" value="TreeGrafter"/>
</dbReference>
<dbReference type="Pfam" id="PF00328">
    <property type="entry name" value="His_Phos_2"/>
    <property type="match status" value="1"/>
</dbReference>
<dbReference type="Gene3D" id="3.40.50.1240">
    <property type="entry name" value="Phosphoglycerate mutase-like"/>
    <property type="match status" value="1"/>
</dbReference>
<evidence type="ECO:0000256" key="5">
    <source>
        <dbReference type="SAM" id="SignalP"/>
    </source>
</evidence>
<feature type="chain" id="PRO_5040484647" evidence="5">
    <location>
        <begin position="17"/>
        <end position="475"/>
    </location>
</feature>
<feature type="signal peptide" evidence="5">
    <location>
        <begin position="1"/>
        <end position="16"/>
    </location>
</feature>
<protein>
    <submittedName>
        <fullName evidence="6">Phosphoglycerate mutase-like protein</fullName>
    </submittedName>
</protein>
<keyword evidence="5" id="KW-0732">Signal</keyword>
<dbReference type="PANTHER" id="PTHR20963:SF23">
    <property type="entry name" value="3-PHYTASE"/>
    <property type="match status" value="1"/>
</dbReference>
<reference evidence="6" key="1">
    <citation type="journal article" date="2020" name="Stud. Mycol.">
        <title>101 Dothideomycetes genomes: a test case for predicting lifestyles and emergence of pathogens.</title>
        <authorList>
            <person name="Haridas S."/>
            <person name="Albert R."/>
            <person name="Binder M."/>
            <person name="Bloem J."/>
            <person name="Labutti K."/>
            <person name="Salamov A."/>
            <person name="Andreopoulos B."/>
            <person name="Baker S."/>
            <person name="Barry K."/>
            <person name="Bills G."/>
            <person name="Bluhm B."/>
            <person name="Cannon C."/>
            <person name="Castanera R."/>
            <person name="Culley D."/>
            <person name="Daum C."/>
            <person name="Ezra D."/>
            <person name="Gonzalez J."/>
            <person name="Henrissat B."/>
            <person name="Kuo A."/>
            <person name="Liang C."/>
            <person name="Lipzen A."/>
            <person name="Lutzoni F."/>
            <person name="Magnuson J."/>
            <person name="Mondo S."/>
            <person name="Nolan M."/>
            <person name="Ohm R."/>
            <person name="Pangilinan J."/>
            <person name="Park H.-J."/>
            <person name="Ramirez L."/>
            <person name="Alfaro M."/>
            <person name="Sun H."/>
            <person name="Tritt A."/>
            <person name="Yoshinaga Y."/>
            <person name="Zwiers L.-H."/>
            <person name="Turgeon B."/>
            <person name="Goodwin S."/>
            <person name="Spatafora J."/>
            <person name="Crous P."/>
            <person name="Grigoriev I."/>
        </authorList>
    </citation>
    <scope>NUCLEOTIDE SEQUENCE</scope>
    <source>
        <strain evidence="6">CBS 133067</strain>
    </source>
</reference>
<evidence type="ECO:0000256" key="1">
    <source>
        <dbReference type="ARBA" id="ARBA00022801"/>
    </source>
</evidence>
<keyword evidence="7" id="KW-1185">Reference proteome</keyword>
<feature type="active site" description="Proton donor" evidence="3">
    <location>
        <position position="344"/>
    </location>
</feature>
<dbReference type="InterPro" id="IPR000560">
    <property type="entry name" value="His_Pase_clade-2"/>
</dbReference>
<comment type="caution">
    <text evidence="6">The sequence shown here is derived from an EMBL/GenBank/DDBJ whole genome shotgun (WGS) entry which is preliminary data.</text>
</comment>
<evidence type="ECO:0000313" key="7">
    <source>
        <dbReference type="Proteomes" id="UP000799772"/>
    </source>
</evidence>
<feature type="active site" description="Nucleophile" evidence="3">
    <location>
        <position position="69"/>
    </location>
</feature>
<name>A0A9P4I6B2_9PEZI</name>
<accession>A0A9P4I6B2</accession>
<evidence type="ECO:0000256" key="4">
    <source>
        <dbReference type="PIRSR" id="PIRSR000894-2"/>
    </source>
</evidence>
<evidence type="ECO:0000313" key="6">
    <source>
        <dbReference type="EMBL" id="KAF2094679.1"/>
    </source>
</evidence>
<feature type="disulfide bond" evidence="4">
    <location>
        <begin position="257"/>
        <end position="271"/>
    </location>
</feature>
<sequence>MSYYLVLSLLLNAVTAVELVGDSTGTIPAKFPPYLGGQSPWFPGPNVNHISPEPPEGCSVDMAAFTSRHSSRYPDPGSYEQWVALQSKIQNASFTAHGPLSFISDWKTALRHPDQEISQISIGGYKELYDMGVTYRLRYPDMYSDNQPFYVWANQYQTNQPRVIDSARLFVRGFVGPNATTDGSVYVLNNTDPRGIANSLAPSDICPTYMDTSGGSFATEWANIYLPPIVDRANALTSPKGAVNFTASDVSNFPVLCGYESQITGRTSPWCGTFTEPELKQFEYAQDIRYYYGSGPGALKNDTFMLPFLAAVVQRFMDGPNKTYTSSDGTKFTPPPLIGTFTNDGQINQLASTIGVFDDQAPLPANHIPPRQKYIASRYVTMRGTIGFERLNCKGKQYMRTLLNDAVYPVVGCDSGPGCSCPLNEYAQLVARKQKEAGNFVDVCFGAAAHAAVNGTAKTTFLTDLALPWERKVVP</sequence>
<feature type="disulfide bond" evidence="4">
    <location>
        <begin position="58"/>
        <end position="393"/>
    </location>
</feature>
<dbReference type="Proteomes" id="UP000799772">
    <property type="component" value="Unassembled WGS sequence"/>
</dbReference>
<dbReference type="PANTHER" id="PTHR20963">
    <property type="entry name" value="MULTIPLE INOSITOL POLYPHOSPHATE PHOSPHATASE-RELATED"/>
    <property type="match status" value="1"/>
</dbReference>
<gene>
    <name evidence="6" type="ORF">NA57DRAFT_45990</name>
</gene>